<organism evidence="1 2">
    <name type="scientific">Leadbetterella byssophila (strain DSM 17132 / JCM 16389 / KACC 11308 / NBRC 106382 / 4M15)</name>
    <dbReference type="NCBI Taxonomy" id="649349"/>
    <lineage>
        <taxon>Bacteria</taxon>
        <taxon>Pseudomonadati</taxon>
        <taxon>Bacteroidota</taxon>
        <taxon>Cytophagia</taxon>
        <taxon>Cytophagales</taxon>
        <taxon>Leadbetterellaceae</taxon>
        <taxon>Leadbetterella</taxon>
    </lineage>
</organism>
<accession>E4RT42</accession>
<proteinExistence type="predicted"/>
<protein>
    <submittedName>
        <fullName evidence="1">Uncharacterized protein</fullName>
    </submittedName>
</protein>
<reference evidence="1 2" key="2">
    <citation type="journal article" date="2011" name="Stand. Genomic Sci.">
        <title>Complete genome sequence of Leadbetterella byssophila type strain (4M15).</title>
        <authorList>
            <person name="Abt B."/>
            <person name="Teshima H."/>
            <person name="Lucas S."/>
            <person name="Lapidus A."/>
            <person name="Del Rio T.G."/>
            <person name="Nolan M."/>
            <person name="Tice H."/>
            <person name="Cheng J.F."/>
            <person name="Pitluck S."/>
            <person name="Liolios K."/>
            <person name="Pagani I."/>
            <person name="Ivanova N."/>
            <person name="Mavromatis K."/>
            <person name="Pati A."/>
            <person name="Tapia R."/>
            <person name="Han C."/>
            <person name="Goodwin L."/>
            <person name="Chen A."/>
            <person name="Palaniappan K."/>
            <person name="Land M."/>
            <person name="Hauser L."/>
            <person name="Chang Y.J."/>
            <person name="Jeffries C.D."/>
            <person name="Rohde M."/>
            <person name="Goker M."/>
            <person name="Tindall B.J."/>
            <person name="Detter J.C."/>
            <person name="Woyke T."/>
            <person name="Bristow J."/>
            <person name="Eisen J.A."/>
            <person name="Markowitz V."/>
            <person name="Hugenholtz P."/>
            <person name="Klenk H.P."/>
            <person name="Kyrpides N.C."/>
        </authorList>
    </citation>
    <scope>NUCLEOTIDE SEQUENCE [LARGE SCALE GENOMIC DNA]</scope>
    <source>
        <strain evidence="2">DSM 17132 / JCM 16389 / KACC 11308 / NBRC 106382 / 4M15</strain>
    </source>
</reference>
<dbReference type="KEGG" id="lby:Lbys_2054"/>
<name>E4RT42_LEAB4</name>
<dbReference type="HOGENOM" id="CLU_3253429_0_0_10"/>
<sequence length="42" mass="4832">MSGLRIEYLDTLPVGGTNKNNKKHERLTFLDSLVFLYCLSDE</sequence>
<gene>
    <name evidence="1" type="ordered locus">Lbys_2054</name>
</gene>
<reference key="1">
    <citation type="submission" date="2010-11" db="EMBL/GenBank/DDBJ databases">
        <title>The complete genome of Leadbetterella byssophila DSM 17132.</title>
        <authorList>
            <consortium name="US DOE Joint Genome Institute (JGI-PGF)"/>
            <person name="Lucas S."/>
            <person name="Copeland A."/>
            <person name="Lapidus A."/>
            <person name="Glavina del Rio T."/>
            <person name="Dalin E."/>
            <person name="Tice H."/>
            <person name="Bruce D."/>
            <person name="Goodwin L."/>
            <person name="Pitluck S."/>
            <person name="Kyrpides N."/>
            <person name="Mavromatis K."/>
            <person name="Ivanova N."/>
            <person name="Teshima H."/>
            <person name="Brettin T."/>
            <person name="Detter J.C."/>
            <person name="Han C."/>
            <person name="Tapia R."/>
            <person name="Land M."/>
            <person name="Hauser L."/>
            <person name="Markowitz V."/>
            <person name="Cheng J.-F."/>
            <person name="Hugenholtz P."/>
            <person name="Woyke T."/>
            <person name="Wu D."/>
            <person name="Tindall B."/>
            <person name="Pomrenke H.G."/>
            <person name="Brambilla E."/>
            <person name="Klenk H.-P."/>
            <person name="Eisen J.A."/>
        </authorList>
    </citation>
    <scope>NUCLEOTIDE SEQUENCE [LARGE SCALE GENOMIC DNA]</scope>
    <source>
        <strain>DSM 17132</strain>
    </source>
</reference>
<keyword evidence="2" id="KW-1185">Reference proteome</keyword>
<evidence type="ECO:0000313" key="2">
    <source>
        <dbReference type="Proteomes" id="UP000007435"/>
    </source>
</evidence>
<dbReference type="Proteomes" id="UP000007435">
    <property type="component" value="Chromosome"/>
</dbReference>
<dbReference type="AlphaFoldDB" id="E4RT42"/>
<dbReference type="EMBL" id="CP002305">
    <property type="protein sequence ID" value="ADQ17750.1"/>
    <property type="molecule type" value="Genomic_DNA"/>
</dbReference>
<evidence type="ECO:0000313" key="1">
    <source>
        <dbReference type="EMBL" id="ADQ17750.1"/>
    </source>
</evidence>